<feature type="compositionally biased region" description="Acidic residues" evidence="1">
    <location>
        <begin position="138"/>
        <end position="170"/>
    </location>
</feature>
<dbReference type="OMA" id="GYHHDRE"/>
<name>A0A1M2V3D9_TRAPU</name>
<accession>A0A1M2V3D9</accession>
<feature type="compositionally biased region" description="Low complexity" evidence="1">
    <location>
        <begin position="46"/>
        <end position="58"/>
    </location>
</feature>
<comment type="caution">
    <text evidence="2">The sequence shown here is derived from an EMBL/GenBank/DDBJ whole genome shotgun (WGS) entry which is preliminary data.</text>
</comment>
<evidence type="ECO:0000313" key="3">
    <source>
        <dbReference type="Proteomes" id="UP000184267"/>
    </source>
</evidence>
<evidence type="ECO:0000256" key="1">
    <source>
        <dbReference type="SAM" id="MobiDB-lite"/>
    </source>
</evidence>
<dbReference type="Proteomes" id="UP000184267">
    <property type="component" value="Unassembled WGS sequence"/>
</dbReference>
<dbReference type="EMBL" id="MNAD01001701">
    <property type="protein sequence ID" value="OJT02098.1"/>
    <property type="molecule type" value="Genomic_DNA"/>
</dbReference>
<reference evidence="2 3" key="1">
    <citation type="submission" date="2016-10" db="EMBL/GenBank/DDBJ databases">
        <title>Genome sequence of the basidiomycete white-rot fungus Trametes pubescens.</title>
        <authorList>
            <person name="Makela M.R."/>
            <person name="Granchi Z."/>
            <person name="Peng M."/>
            <person name="De Vries R.P."/>
            <person name="Grigoriev I."/>
            <person name="Riley R."/>
            <person name="Hilden K."/>
        </authorList>
    </citation>
    <scope>NUCLEOTIDE SEQUENCE [LARGE SCALE GENOMIC DNA]</scope>
    <source>
        <strain evidence="2 3">FBCC735</strain>
    </source>
</reference>
<gene>
    <name evidence="2" type="ORF">TRAPUB_7431</name>
</gene>
<dbReference type="AlphaFoldDB" id="A0A1M2V3D9"/>
<keyword evidence="3" id="KW-1185">Reference proteome</keyword>
<feature type="region of interest" description="Disordered" evidence="1">
    <location>
        <begin position="138"/>
        <end position="233"/>
    </location>
</feature>
<sequence length="248" mass="24804">MSVPSSIEPIARRMEFGGSRRCESVSKPRDASQQSAGYHHDRETKATTAASANASESGADAARAPLAALALDDVAGAADADVGAVLVAREVVRPDAVADALTVSVVGAALPVVNDGDALALAEPVLDALSDAAELDVEDADAEASEADADVDADAEAETDPEPEVEDADALDAPGEPLADCDDEVEADADPEDAAGEDVEGAGTVDVTETELGGAERTEVGTGMAETSLATGDASEPVMALSLCGVNS</sequence>
<feature type="compositionally biased region" description="Acidic residues" evidence="1">
    <location>
        <begin position="179"/>
        <end position="200"/>
    </location>
</feature>
<proteinExistence type="predicted"/>
<feature type="region of interest" description="Disordered" evidence="1">
    <location>
        <begin position="1"/>
        <end position="58"/>
    </location>
</feature>
<feature type="compositionally biased region" description="Basic and acidic residues" evidence="1">
    <location>
        <begin position="10"/>
        <end position="30"/>
    </location>
</feature>
<dbReference type="OrthoDB" id="10607587at2759"/>
<organism evidence="2 3">
    <name type="scientific">Trametes pubescens</name>
    <name type="common">White-rot fungus</name>
    <dbReference type="NCBI Taxonomy" id="154538"/>
    <lineage>
        <taxon>Eukaryota</taxon>
        <taxon>Fungi</taxon>
        <taxon>Dikarya</taxon>
        <taxon>Basidiomycota</taxon>
        <taxon>Agaricomycotina</taxon>
        <taxon>Agaricomycetes</taxon>
        <taxon>Polyporales</taxon>
        <taxon>Polyporaceae</taxon>
        <taxon>Trametes</taxon>
    </lineage>
</organism>
<evidence type="ECO:0000313" key="2">
    <source>
        <dbReference type="EMBL" id="OJT02098.1"/>
    </source>
</evidence>
<protein>
    <submittedName>
        <fullName evidence="2">Uncharacterized protein</fullName>
    </submittedName>
</protein>